<name>A0A927L8C0_9ACTN</name>
<dbReference type="GeneID" id="79931837"/>
<dbReference type="EMBL" id="JACYXT010000009">
    <property type="protein sequence ID" value="MBD9725904.1"/>
    <property type="molecule type" value="Genomic_DNA"/>
</dbReference>
<dbReference type="RefSeq" id="WP_192362579.1">
    <property type="nucleotide sequence ID" value="NZ_CP119182.1"/>
</dbReference>
<dbReference type="GO" id="GO:0005524">
    <property type="term" value="F:ATP binding"/>
    <property type="evidence" value="ECO:0007669"/>
    <property type="project" value="InterPro"/>
</dbReference>
<dbReference type="InterPro" id="IPR002314">
    <property type="entry name" value="aa-tRNA-synt_IIb"/>
</dbReference>
<comment type="caution">
    <text evidence="2">The sequence shown here is derived from an EMBL/GenBank/DDBJ whole genome shotgun (WGS) entry which is preliminary data.</text>
</comment>
<organism evidence="2 3">
    <name type="scientific">Streptomyces caniscabiei</name>
    <dbReference type="NCBI Taxonomy" id="2746961"/>
    <lineage>
        <taxon>Bacteria</taxon>
        <taxon>Bacillati</taxon>
        <taxon>Actinomycetota</taxon>
        <taxon>Actinomycetes</taxon>
        <taxon>Kitasatosporales</taxon>
        <taxon>Streptomycetaceae</taxon>
        <taxon>Streptomyces</taxon>
    </lineage>
</organism>
<dbReference type="InterPro" id="IPR045864">
    <property type="entry name" value="aa-tRNA-synth_II/BPL/LPL"/>
</dbReference>
<dbReference type="GO" id="GO:0006418">
    <property type="term" value="P:tRNA aminoacylation for protein translation"/>
    <property type="evidence" value="ECO:0007669"/>
    <property type="project" value="InterPro"/>
</dbReference>
<evidence type="ECO:0000259" key="1">
    <source>
        <dbReference type="Pfam" id="PF00587"/>
    </source>
</evidence>
<evidence type="ECO:0000313" key="3">
    <source>
        <dbReference type="Proteomes" id="UP000661025"/>
    </source>
</evidence>
<accession>A0A927L8C0</accession>
<dbReference type="Gene3D" id="3.30.930.10">
    <property type="entry name" value="Bira Bifunctional Protein, Domain 2"/>
    <property type="match status" value="1"/>
</dbReference>
<gene>
    <name evidence="2" type="ORF">IHE70_22305</name>
</gene>
<dbReference type="Pfam" id="PF00587">
    <property type="entry name" value="tRNA-synt_2b"/>
    <property type="match status" value="1"/>
</dbReference>
<reference evidence="2" key="1">
    <citation type="submission" date="2020-09" db="EMBL/GenBank/DDBJ databases">
        <title>Streptomyces canutascabiei sp. nov., which causes potato common scab and is distributed across the world.</title>
        <authorList>
            <person name="Nguyen H.P."/>
            <person name="Weisberg A.J."/>
            <person name="Chang J.H."/>
            <person name="Clarke C.R."/>
        </authorList>
    </citation>
    <scope>NUCLEOTIDE SEQUENCE</scope>
    <source>
        <strain evidence="2">ID-01-6.2a</strain>
    </source>
</reference>
<dbReference type="GO" id="GO:0004812">
    <property type="term" value="F:aminoacyl-tRNA ligase activity"/>
    <property type="evidence" value="ECO:0007669"/>
    <property type="project" value="InterPro"/>
</dbReference>
<evidence type="ECO:0000313" key="2">
    <source>
        <dbReference type="EMBL" id="MBD9725904.1"/>
    </source>
</evidence>
<sequence>MADIMTRPATVPADESVVLDTGVPGLVAFGATFETLIDNLQRSIGRLTADERVTRIGVPPVISRQLLERLGYVETFPHLLGTVHTYEGDDRQWREMASALRRGESWTQRHELSDVALLPAACYHLYPQLAEAEFSAPAVFDLTGHCYRHERTAEAGRMRSFRMHEIIRVDMPASVLDWRDGWIERASGWLRALGLTVTVEPANDPFFGDAGRMMGRMQRADQLKWELVVEVADGLSQAVVSCNCHKDHFSAEFGFRMSAGEAHTSCVAFGLERIALAVLHRHGADRRNWPEELTN</sequence>
<protein>
    <recommendedName>
        <fullName evidence="1">Aminoacyl-tRNA synthetase class II (G/ P/ S/T) domain-containing protein</fullName>
    </recommendedName>
</protein>
<dbReference type="AlphaFoldDB" id="A0A927L8C0"/>
<dbReference type="Proteomes" id="UP000661025">
    <property type="component" value="Unassembled WGS sequence"/>
</dbReference>
<proteinExistence type="predicted"/>
<dbReference type="SUPFAM" id="SSF55681">
    <property type="entry name" value="Class II aaRS and biotin synthetases"/>
    <property type="match status" value="1"/>
</dbReference>
<feature type="domain" description="Aminoacyl-tRNA synthetase class II (G/ P/ S/T)" evidence="1">
    <location>
        <begin position="137"/>
        <end position="280"/>
    </location>
</feature>